<protein>
    <recommendedName>
        <fullName evidence="3">Bacteriocin-protection protein</fullName>
    </recommendedName>
</protein>
<dbReference type="AlphaFoldDB" id="A0A5N1IP14"/>
<dbReference type="RefSeq" id="WP_150904364.1">
    <property type="nucleotide sequence ID" value="NZ_VTWT01000007.1"/>
</dbReference>
<dbReference type="Pfam" id="PF13376">
    <property type="entry name" value="OmdA"/>
    <property type="match status" value="1"/>
</dbReference>
<dbReference type="EMBL" id="VTWT01000007">
    <property type="protein sequence ID" value="KAA9331754.1"/>
    <property type="molecule type" value="Genomic_DNA"/>
</dbReference>
<reference evidence="1 2" key="1">
    <citation type="submission" date="2019-09" db="EMBL/GenBank/DDBJ databases">
        <title>Genome sequence of Adhaeribacter sp. M2.</title>
        <authorList>
            <person name="Srinivasan S."/>
        </authorList>
    </citation>
    <scope>NUCLEOTIDE SEQUENCE [LARGE SCALE GENOMIC DNA]</scope>
    <source>
        <strain evidence="1 2">M2</strain>
    </source>
</reference>
<dbReference type="Proteomes" id="UP000326570">
    <property type="component" value="Unassembled WGS sequence"/>
</dbReference>
<sequence>MEKIFAKNRQEWRNWLEQNHETAKEIRLVYYKLSTKKPTITYEESVEEALCFGWIDGIRHGINEESYMTRFTPRKPKSMWSVVNQERIEKLIAAGKMTEAGLKLVEIAKQNGQWEAAYHLKAKQEIPKDLDDALEANEAALIFFRSLSNTNQFIYIRQLEKIKNPALRAERLQRIIALCERELKPFADGKKALSDSIKL</sequence>
<comment type="caution">
    <text evidence="1">The sequence shown here is derived from an EMBL/GenBank/DDBJ whole genome shotgun (WGS) entry which is preliminary data.</text>
</comment>
<accession>A0A5N1IP14</accession>
<gene>
    <name evidence="1" type="ORF">F0P94_13160</name>
</gene>
<evidence type="ECO:0008006" key="3">
    <source>
        <dbReference type="Google" id="ProtNLM"/>
    </source>
</evidence>
<evidence type="ECO:0000313" key="2">
    <source>
        <dbReference type="Proteomes" id="UP000326570"/>
    </source>
</evidence>
<proteinExistence type="predicted"/>
<keyword evidence="2" id="KW-1185">Reference proteome</keyword>
<organism evidence="1 2">
    <name type="scientific">Adhaeribacter soli</name>
    <dbReference type="NCBI Taxonomy" id="2607655"/>
    <lineage>
        <taxon>Bacteria</taxon>
        <taxon>Pseudomonadati</taxon>
        <taxon>Bacteroidota</taxon>
        <taxon>Cytophagia</taxon>
        <taxon>Cytophagales</taxon>
        <taxon>Hymenobacteraceae</taxon>
        <taxon>Adhaeribacter</taxon>
    </lineage>
</organism>
<name>A0A5N1IP14_9BACT</name>
<evidence type="ECO:0000313" key="1">
    <source>
        <dbReference type="EMBL" id="KAA9331754.1"/>
    </source>
</evidence>